<protein>
    <recommendedName>
        <fullName evidence="3">Lipoprotein</fullName>
    </recommendedName>
</protein>
<evidence type="ECO:0000313" key="1">
    <source>
        <dbReference type="EMBL" id="MBW6530810.1"/>
    </source>
</evidence>
<dbReference type="Proteomes" id="UP000759103">
    <property type="component" value="Unassembled WGS sequence"/>
</dbReference>
<dbReference type="EMBL" id="JAHXZN010000002">
    <property type="protein sequence ID" value="MBW6530810.1"/>
    <property type="molecule type" value="Genomic_DNA"/>
</dbReference>
<dbReference type="RefSeq" id="WP_219748261.1">
    <property type="nucleotide sequence ID" value="NZ_JAHXZN010000002.1"/>
</dbReference>
<organism evidence="1 2">
    <name type="scientific">Sphingomonas citri</name>
    <dbReference type="NCBI Taxonomy" id="2862499"/>
    <lineage>
        <taxon>Bacteria</taxon>
        <taxon>Pseudomonadati</taxon>
        <taxon>Pseudomonadota</taxon>
        <taxon>Alphaproteobacteria</taxon>
        <taxon>Sphingomonadales</taxon>
        <taxon>Sphingomonadaceae</taxon>
        <taxon>Sphingomonas</taxon>
    </lineage>
</organism>
<sequence>MAMTAGLAATLAACSPDAADYNRHDVPADEARAQAAIERAAAQNGVATTARAGVPIAAPTETAARARAFPTDFLGYWGVSYDDCQLANTEATGRINVDADTIRFHESKARVQRLEQRSPYEVVADLRFDGGEGATWERRDRLTLEQGGTILVRTEAPNVQRYRRC</sequence>
<gene>
    <name evidence="1" type="ORF">KZ820_08690</name>
</gene>
<reference evidence="1 2" key="1">
    <citation type="submission" date="2021-07" db="EMBL/GenBank/DDBJ databases">
        <title>Sphingomonas sp.</title>
        <authorList>
            <person name="Feng G."/>
            <person name="Li J."/>
            <person name="Pan M."/>
        </authorList>
    </citation>
    <scope>NUCLEOTIDE SEQUENCE [LARGE SCALE GENOMIC DNA]</scope>
    <source>
        <strain evidence="1 2">RRHST34</strain>
    </source>
</reference>
<accession>A0ABS7BMR3</accession>
<evidence type="ECO:0000313" key="2">
    <source>
        <dbReference type="Proteomes" id="UP000759103"/>
    </source>
</evidence>
<proteinExistence type="predicted"/>
<evidence type="ECO:0008006" key="3">
    <source>
        <dbReference type="Google" id="ProtNLM"/>
    </source>
</evidence>
<keyword evidence="2" id="KW-1185">Reference proteome</keyword>
<name>A0ABS7BMR3_9SPHN</name>
<comment type="caution">
    <text evidence="1">The sequence shown here is derived from an EMBL/GenBank/DDBJ whole genome shotgun (WGS) entry which is preliminary data.</text>
</comment>